<dbReference type="CDD" id="cd00024">
    <property type="entry name" value="CD_CSD"/>
    <property type="match status" value="1"/>
</dbReference>
<dbReference type="Pfam" id="PF03360">
    <property type="entry name" value="Glyco_transf_43"/>
    <property type="match status" value="1"/>
</dbReference>
<feature type="site" description="Interaction with galactose moiety of substrate glycoprotein" evidence="11">
    <location>
        <position position="122"/>
    </location>
</feature>
<protein>
    <recommendedName>
        <fullName evidence="3 12">Galactosylgalactosylxylosylprotein 3-beta-glucuronosyltransferase</fullName>
        <ecNumber evidence="3 12">2.4.1.135</ecNumber>
    </recommendedName>
</protein>
<dbReference type="GO" id="GO:0050650">
    <property type="term" value="P:chondroitin sulfate proteoglycan biosynthetic process"/>
    <property type="evidence" value="ECO:0007669"/>
    <property type="project" value="TreeGrafter"/>
</dbReference>
<dbReference type="Gene3D" id="3.90.550.10">
    <property type="entry name" value="Spore Coat Polysaccharide Biosynthesis Protein SpsA, Chain A"/>
    <property type="match status" value="1"/>
</dbReference>
<evidence type="ECO:0000256" key="9">
    <source>
        <dbReference type="ARBA" id="ARBA00023180"/>
    </source>
</evidence>
<feature type="region of interest" description="Disordered" evidence="13">
    <location>
        <begin position="248"/>
        <end position="280"/>
    </location>
</feature>
<accession>A0A914HLE5</accession>
<keyword evidence="12" id="KW-0479">Metal-binding</keyword>
<dbReference type="Gene3D" id="2.40.50.40">
    <property type="match status" value="1"/>
</dbReference>
<keyword evidence="15" id="KW-1185">Reference proteome</keyword>
<evidence type="ECO:0000256" key="6">
    <source>
        <dbReference type="ARBA" id="ARBA00022968"/>
    </source>
</evidence>
<dbReference type="InterPro" id="IPR016197">
    <property type="entry name" value="Chromo-like_dom_sf"/>
</dbReference>
<dbReference type="GO" id="GO:0000139">
    <property type="term" value="C:Golgi membrane"/>
    <property type="evidence" value="ECO:0007669"/>
    <property type="project" value="UniProtKB-SubCell"/>
</dbReference>
<dbReference type="Proteomes" id="UP000887572">
    <property type="component" value="Unplaced"/>
</dbReference>
<evidence type="ECO:0000256" key="8">
    <source>
        <dbReference type="ARBA" id="ARBA00023136"/>
    </source>
</evidence>
<feature type="compositionally biased region" description="Polar residues" evidence="13">
    <location>
        <begin position="340"/>
        <end position="373"/>
    </location>
</feature>
<evidence type="ECO:0000256" key="7">
    <source>
        <dbReference type="ARBA" id="ARBA00022989"/>
    </source>
</evidence>
<evidence type="ECO:0000259" key="14">
    <source>
        <dbReference type="PROSITE" id="PS50013"/>
    </source>
</evidence>
<dbReference type="EC" id="2.4.1.135" evidence="3 12"/>
<keyword evidence="4 12" id="KW-0808">Transferase</keyword>
<dbReference type="GO" id="GO:0046872">
    <property type="term" value="F:metal ion binding"/>
    <property type="evidence" value="ECO:0007669"/>
    <property type="project" value="UniProtKB-KW"/>
</dbReference>
<dbReference type="AlphaFoldDB" id="A0A914HLE5"/>
<dbReference type="InterPro" id="IPR000953">
    <property type="entry name" value="Chromo/chromo_shadow_dom"/>
</dbReference>
<organism evidence="15 16">
    <name type="scientific">Globodera rostochiensis</name>
    <name type="common">Golden nematode worm</name>
    <name type="synonym">Heterodera rostochiensis</name>
    <dbReference type="NCBI Taxonomy" id="31243"/>
    <lineage>
        <taxon>Eukaryota</taxon>
        <taxon>Metazoa</taxon>
        <taxon>Ecdysozoa</taxon>
        <taxon>Nematoda</taxon>
        <taxon>Chromadorea</taxon>
        <taxon>Rhabditida</taxon>
        <taxon>Tylenchina</taxon>
        <taxon>Tylenchomorpha</taxon>
        <taxon>Tylenchoidea</taxon>
        <taxon>Heteroderidae</taxon>
        <taxon>Heteroderinae</taxon>
        <taxon>Globodera</taxon>
    </lineage>
</organism>
<evidence type="ECO:0000256" key="4">
    <source>
        <dbReference type="ARBA" id="ARBA00022679"/>
    </source>
</evidence>
<proteinExistence type="inferred from homology"/>
<feature type="compositionally biased region" description="Polar residues" evidence="13">
    <location>
        <begin position="393"/>
        <end position="402"/>
    </location>
</feature>
<keyword evidence="12" id="KW-0464">Manganese</keyword>
<feature type="compositionally biased region" description="Polar residues" evidence="13">
    <location>
        <begin position="429"/>
        <end position="446"/>
    </location>
</feature>
<evidence type="ECO:0000256" key="1">
    <source>
        <dbReference type="ARBA" id="ARBA00004606"/>
    </source>
</evidence>
<feature type="compositionally biased region" description="Polar residues" evidence="13">
    <location>
        <begin position="456"/>
        <end position="466"/>
    </location>
</feature>
<comment type="subcellular location">
    <subcellularLocation>
        <location evidence="12">Golgi apparatus membrane</location>
        <topology evidence="12">Single-pass type II membrane protein</topology>
    </subcellularLocation>
    <subcellularLocation>
        <location evidence="1">Membrane</location>
        <topology evidence="1">Single-pass type II membrane protein</topology>
    </subcellularLocation>
</comment>
<keyword evidence="12" id="KW-0333">Golgi apparatus</keyword>
<comment type="similarity">
    <text evidence="2 12">Belongs to the glycosyltransferase 43 family.</text>
</comment>
<reference evidence="16" key="1">
    <citation type="submission" date="2022-11" db="UniProtKB">
        <authorList>
            <consortium name="WormBaseParasite"/>
        </authorList>
    </citation>
    <scope>IDENTIFICATION</scope>
</reference>
<evidence type="ECO:0000256" key="10">
    <source>
        <dbReference type="ARBA" id="ARBA00047979"/>
    </source>
</evidence>
<evidence type="ECO:0000256" key="5">
    <source>
        <dbReference type="ARBA" id="ARBA00022692"/>
    </source>
</evidence>
<name>A0A914HLE5_GLORO</name>
<feature type="region of interest" description="Disordered" evidence="13">
    <location>
        <begin position="303"/>
        <end position="506"/>
    </location>
</feature>
<keyword evidence="5" id="KW-0812">Transmembrane</keyword>
<dbReference type="WBParaSite" id="Gr19_v10_g2210.t3">
    <property type="protein sequence ID" value="Gr19_v10_g2210.t3"/>
    <property type="gene ID" value="Gr19_v10_g2210"/>
</dbReference>
<sequence>MLRPSRLADMTRLSQTLMHVKNVHWIVIEDGDAPVAPIKRLLIRSGIEHTYLAKNGSEFHEMAKKINPIYKGKAWAPRNTALEYVRQLYGTSYDLRIFHDYLPKVKSIGLWAVGLSGKSYVEAPKVKNNTIVGWFVYNGPERQFGIDMAGFAVNLNFFLSSNASFHAHCNFPEDCFLSQFKLLPSECQVFVAQHCLGTSGTQKKEEIIVSEEPEHDFDLNEPWVEQQNDNDILETAKILFDLNEPAAPLDEEKDEPAPKDDKAAAQDEEKDELAPQDEKEYQNMNNDILDTAKILFDLNEPAAPLDEEKDEPAPQDDEAAAQDEEKAEDELAPQDEKEYQNMNALASSSNQKDIEQPNPSEKAQLEYSTITTEKNSDDKHDEAQNIDPLMPSCASSSKNGTSKDGIGQEMPPEARHRKRRGADDKNTHNIENSVIGKTTQDGQQSRTNEKLELKSQEGSSTSQTASGRRKYIERSSSSTDQFSTNSEKNLKGKKAKTTKPSRLTTEKQKIENENSQVYSVEKILAMYSYGKGDRLYFVDWQGYIDEESWIRAEWMSTQELVANFVENCTVGSVAQALSGNENVPEHIAENLNKNEQFLKLMQTMGKDPTKMKTTKLSFAMYITPKQKEKAIASIDKFLKAEQISK</sequence>
<evidence type="ECO:0000313" key="15">
    <source>
        <dbReference type="Proteomes" id="UP000887572"/>
    </source>
</evidence>
<feature type="compositionally biased region" description="Acidic residues" evidence="13">
    <location>
        <begin position="305"/>
        <end position="333"/>
    </location>
</feature>
<evidence type="ECO:0000256" key="13">
    <source>
        <dbReference type="SAM" id="MobiDB-lite"/>
    </source>
</evidence>
<dbReference type="SUPFAM" id="SSF54160">
    <property type="entry name" value="Chromo domain-like"/>
    <property type="match status" value="1"/>
</dbReference>
<dbReference type="InterPro" id="IPR029044">
    <property type="entry name" value="Nucleotide-diphossugar_trans"/>
</dbReference>
<comment type="catalytic activity">
    <reaction evidence="10 12">
        <text>3-O-(beta-D-galactosyl-(1-&gt;3)-beta-D-galactosyl-(1-&gt;4)-beta-D-xylosyl)-L-seryl-[protein] + UDP-alpha-D-glucuronate = 3-O-(beta-D-GlcA-(1-&gt;3)-beta-D-Gal-(1-&gt;3)-beta-D-Gal-(1-&gt;4)-beta-D-Xyl)-L-seryl-[protein] + UDP + H(+)</text>
        <dbReference type="Rhea" id="RHEA:24168"/>
        <dbReference type="Rhea" id="RHEA-COMP:12571"/>
        <dbReference type="Rhea" id="RHEA-COMP:12573"/>
        <dbReference type="ChEBI" id="CHEBI:15378"/>
        <dbReference type="ChEBI" id="CHEBI:58052"/>
        <dbReference type="ChEBI" id="CHEBI:58223"/>
        <dbReference type="ChEBI" id="CHEBI:132090"/>
        <dbReference type="ChEBI" id="CHEBI:132093"/>
        <dbReference type="EC" id="2.4.1.135"/>
    </reaction>
</comment>
<comment type="pathway">
    <text evidence="12">Protein modification; protein glycosylation.</text>
</comment>
<evidence type="ECO:0000256" key="2">
    <source>
        <dbReference type="ARBA" id="ARBA00007706"/>
    </source>
</evidence>
<evidence type="ECO:0000256" key="3">
    <source>
        <dbReference type="ARBA" id="ARBA00012641"/>
    </source>
</evidence>
<dbReference type="InterPro" id="IPR005027">
    <property type="entry name" value="Glyco_trans_43"/>
</dbReference>
<keyword evidence="8" id="KW-0472">Membrane</keyword>
<keyword evidence="9" id="KW-0325">Glycoprotein</keyword>
<feature type="compositionally biased region" description="Basic and acidic residues" evidence="13">
    <location>
        <begin position="255"/>
        <end position="280"/>
    </location>
</feature>
<evidence type="ECO:0000256" key="11">
    <source>
        <dbReference type="PIRSR" id="PIRSR605027-4"/>
    </source>
</evidence>
<dbReference type="SUPFAM" id="SSF53448">
    <property type="entry name" value="Nucleotide-diphospho-sugar transferases"/>
    <property type="match status" value="1"/>
</dbReference>
<dbReference type="GO" id="GO:0005975">
    <property type="term" value="P:carbohydrate metabolic process"/>
    <property type="evidence" value="ECO:0007669"/>
    <property type="project" value="TreeGrafter"/>
</dbReference>
<feature type="domain" description="Chromo" evidence="14">
    <location>
        <begin position="518"/>
        <end position="564"/>
    </location>
</feature>
<evidence type="ECO:0000256" key="12">
    <source>
        <dbReference type="RuleBase" id="RU363127"/>
    </source>
</evidence>
<feature type="compositionally biased region" description="Low complexity" evidence="13">
    <location>
        <begin position="475"/>
        <end position="486"/>
    </location>
</feature>
<keyword evidence="6 12" id="KW-0735">Signal-anchor</keyword>
<dbReference type="GO" id="GO:0015018">
    <property type="term" value="F:galactosylgalactosylxylosylprotein 3-beta-glucuronosyltransferase activity"/>
    <property type="evidence" value="ECO:0007669"/>
    <property type="project" value="UniProtKB-UniRule"/>
</dbReference>
<evidence type="ECO:0000313" key="16">
    <source>
        <dbReference type="WBParaSite" id="Gr19_v10_g2210.t3"/>
    </source>
</evidence>
<dbReference type="PANTHER" id="PTHR10896:SF30">
    <property type="entry name" value="GALACTOSYLGALACTOSYLXYLOSYLPROTEIN 3-BETA-GLUCURONOSYLTRANSFERASE"/>
    <property type="match status" value="1"/>
</dbReference>
<dbReference type="PANTHER" id="PTHR10896">
    <property type="entry name" value="GALACTOSYLGALACTOSYLXYLOSYLPROTEIN 3-BETA-GLUCURONOSYLTRANSFERASE BETA-1,3-GLUCURONYLTRANSFERASE"/>
    <property type="match status" value="1"/>
</dbReference>
<comment type="cofactor">
    <cofactor evidence="12">
        <name>Mn(2+)</name>
        <dbReference type="ChEBI" id="CHEBI:29035"/>
    </cofactor>
</comment>
<dbReference type="PROSITE" id="PS50013">
    <property type="entry name" value="CHROMO_2"/>
    <property type="match status" value="1"/>
</dbReference>
<feature type="compositionally biased region" description="Basic and acidic residues" evidence="13">
    <location>
        <begin position="374"/>
        <end position="383"/>
    </location>
</feature>
<keyword evidence="7" id="KW-1133">Transmembrane helix</keyword>